<dbReference type="EMBL" id="VSWD01000010">
    <property type="protein sequence ID" value="KAK3091045.1"/>
    <property type="molecule type" value="Genomic_DNA"/>
</dbReference>
<evidence type="ECO:0000313" key="2">
    <source>
        <dbReference type="EMBL" id="KAK3091045.1"/>
    </source>
</evidence>
<proteinExistence type="predicted"/>
<accession>A0AA89BPZ8</accession>
<dbReference type="PANTHER" id="PTHR46169">
    <property type="entry name" value="DNA REPLICATION-RELATED ELEMENT FACTOR, ISOFORM A"/>
    <property type="match status" value="1"/>
</dbReference>
<sequence length="270" mass="30293">MNTLKPMKTITTSLCTERIPTLSVIQPLQHSIKMLMSPKDDDKPVIKALKSAILNDLGGRYNQQSNFLSKVSFLDPRFKSLPFLEESCKLEIYSDVMKSIAVPRPFVVKQEEDIAPLPVLQNLPSISNSEKSVIGIPDAAVDKNNNSPERKKTKRCESGLACLFNEVYVTGVDPPSTNEPTLMQLAEAEVNKYRTIQPIKYDENPLIWWRDHSESLPLLSFYARTVLCIPATSVPSERVFSTAGDIVSSQRAALKSDHVDKLIFLKKNMQ</sequence>
<dbReference type="Pfam" id="PF05699">
    <property type="entry name" value="Dimer_Tnp_hAT"/>
    <property type="match status" value="1"/>
</dbReference>
<keyword evidence="3" id="KW-1185">Reference proteome</keyword>
<dbReference type="Proteomes" id="UP001186944">
    <property type="component" value="Unassembled WGS sequence"/>
</dbReference>
<evidence type="ECO:0000313" key="3">
    <source>
        <dbReference type="Proteomes" id="UP001186944"/>
    </source>
</evidence>
<dbReference type="PANTHER" id="PTHR46169:SF29">
    <property type="entry name" value="DNA REPLICATION-RELATED ELEMENT FACTOR, ISOFORM A"/>
    <property type="match status" value="1"/>
</dbReference>
<reference evidence="2" key="1">
    <citation type="submission" date="2019-08" db="EMBL/GenBank/DDBJ databases">
        <title>The improved chromosome-level genome for the pearl oyster Pinctada fucata martensii using PacBio sequencing and Hi-C.</title>
        <authorList>
            <person name="Zheng Z."/>
        </authorList>
    </citation>
    <scope>NUCLEOTIDE SEQUENCE</scope>
    <source>
        <strain evidence="2">ZZ-2019</strain>
        <tissue evidence="2">Adductor muscle</tissue>
    </source>
</reference>
<feature type="domain" description="HAT C-terminal dimerisation" evidence="1">
    <location>
        <begin position="197"/>
        <end position="269"/>
    </location>
</feature>
<protein>
    <recommendedName>
        <fullName evidence="1">HAT C-terminal dimerisation domain-containing protein</fullName>
    </recommendedName>
</protein>
<dbReference type="InterPro" id="IPR052717">
    <property type="entry name" value="Vacuolar_transposase_reg"/>
</dbReference>
<gene>
    <name evidence="2" type="ORF">FSP39_016751</name>
</gene>
<evidence type="ECO:0000259" key="1">
    <source>
        <dbReference type="Pfam" id="PF05699"/>
    </source>
</evidence>
<name>A0AA89BPZ8_PINIB</name>
<comment type="caution">
    <text evidence="2">The sequence shown here is derived from an EMBL/GenBank/DDBJ whole genome shotgun (WGS) entry which is preliminary data.</text>
</comment>
<dbReference type="GO" id="GO:0046983">
    <property type="term" value="F:protein dimerization activity"/>
    <property type="evidence" value="ECO:0007669"/>
    <property type="project" value="InterPro"/>
</dbReference>
<dbReference type="InterPro" id="IPR008906">
    <property type="entry name" value="HATC_C_dom"/>
</dbReference>
<dbReference type="GO" id="GO:0005634">
    <property type="term" value="C:nucleus"/>
    <property type="evidence" value="ECO:0007669"/>
    <property type="project" value="TreeGrafter"/>
</dbReference>
<dbReference type="SUPFAM" id="SSF53098">
    <property type="entry name" value="Ribonuclease H-like"/>
    <property type="match status" value="1"/>
</dbReference>
<dbReference type="AlphaFoldDB" id="A0AA89BPZ8"/>
<dbReference type="GO" id="GO:0006357">
    <property type="term" value="P:regulation of transcription by RNA polymerase II"/>
    <property type="evidence" value="ECO:0007669"/>
    <property type="project" value="TreeGrafter"/>
</dbReference>
<organism evidence="2 3">
    <name type="scientific">Pinctada imbricata</name>
    <name type="common">Atlantic pearl-oyster</name>
    <name type="synonym">Pinctada martensii</name>
    <dbReference type="NCBI Taxonomy" id="66713"/>
    <lineage>
        <taxon>Eukaryota</taxon>
        <taxon>Metazoa</taxon>
        <taxon>Spiralia</taxon>
        <taxon>Lophotrochozoa</taxon>
        <taxon>Mollusca</taxon>
        <taxon>Bivalvia</taxon>
        <taxon>Autobranchia</taxon>
        <taxon>Pteriomorphia</taxon>
        <taxon>Pterioida</taxon>
        <taxon>Pterioidea</taxon>
        <taxon>Pteriidae</taxon>
        <taxon>Pinctada</taxon>
    </lineage>
</organism>
<dbReference type="InterPro" id="IPR012337">
    <property type="entry name" value="RNaseH-like_sf"/>
</dbReference>